<comment type="similarity">
    <text evidence="1 2">Belongs to the pirin family.</text>
</comment>
<organism evidence="5 6">
    <name type="scientific">Sinocyclocheilus rhinocerous</name>
    <dbReference type="NCBI Taxonomy" id="307959"/>
    <lineage>
        <taxon>Eukaryota</taxon>
        <taxon>Metazoa</taxon>
        <taxon>Chordata</taxon>
        <taxon>Craniata</taxon>
        <taxon>Vertebrata</taxon>
        <taxon>Euteleostomi</taxon>
        <taxon>Actinopterygii</taxon>
        <taxon>Neopterygii</taxon>
        <taxon>Teleostei</taxon>
        <taxon>Ostariophysi</taxon>
        <taxon>Cypriniformes</taxon>
        <taxon>Cyprinidae</taxon>
        <taxon>Cyprininae</taxon>
        <taxon>Sinocyclocheilus</taxon>
    </lineage>
</organism>
<feature type="domain" description="Pirin N-terminal" evidence="3">
    <location>
        <begin position="53"/>
        <end position="108"/>
    </location>
</feature>
<proteinExistence type="inferred from homology"/>
<reference evidence="5" key="1">
    <citation type="submission" date="2025-08" db="UniProtKB">
        <authorList>
            <consortium name="Ensembl"/>
        </authorList>
    </citation>
    <scope>IDENTIFICATION</scope>
</reference>
<dbReference type="CDD" id="cd02247">
    <property type="entry name" value="cupin_pirin_C"/>
    <property type="match status" value="1"/>
</dbReference>
<evidence type="ECO:0000259" key="3">
    <source>
        <dbReference type="Pfam" id="PF02678"/>
    </source>
</evidence>
<keyword evidence="6" id="KW-1185">Reference proteome</keyword>
<dbReference type="SUPFAM" id="SSF51182">
    <property type="entry name" value="RmlC-like cupins"/>
    <property type="match status" value="1"/>
</dbReference>
<dbReference type="GO" id="GO:0008127">
    <property type="term" value="F:quercetin 2,3-dioxygenase activity"/>
    <property type="evidence" value="ECO:0007669"/>
    <property type="project" value="TreeGrafter"/>
</dbReference>
<dbReference type="InterPro" id="IPR003829">
    <property type="entry name" value="Pirin_N_dom"/>
</dbReference>
<dbReference type="InterPro" id="IPR012093">
    <property type="entry name" value="Pirin"/>
</dbReference>
<evidence type="ECO:0000256" key="2">
    <source>
        <dbReference type="RuleBase" id="RU003457"/>
    </source>
</evidence>
<feature type="domain" description="Pirin C-terminal" evidence="4">
    <location>
        <begin position="168"/>
        <end position="256"/>
    </location>
</feature>
<dbReference type="AlphaFoldDB" id="A0A673LCU1"/>
<reference evidence="5" key="2">
    <citation type="submission" date="2025-09" db="UniProtKB">
        <authorList>
            <consortium name="Ensembl"/>
        </authorList>
    </citation>
    <scope>IDENTIFICATION</scope>
</reference>
<dbReference type="Pfam" id="PF05726">
    <property type="entry name" value="Pirin_C"/>
    <property type="match status" value="1"/>
</dbReference>
<protein>
    <submittedName>
        <fullName evidence="5">Pirin</fullName>
    </submittedName>
</protein>
<evidence type="ECO:0000256" key="1">
    <source>
        <dbReference type="ARBA" id="ARBA00008416"/>
    </source>
</evidence>
<dbReference type="InterPro" id="IPR011051">
    <property type="entry name" value="RmlC_Cupin_sf"/>
</dbReference>
<dbReference type="Pfam" id="PF02678">
    <property type="entry name" value="Pirin"/>
    <property type="match status" value="1"/>
</dbReference>
<sequence>MTSYPASRVLLRAALSVGHDMQSIHAVCRTSSAENIDSFLLFQWSNGKPLQADFVTYLLSGITAHEDSCGHSGRLEPGDLQWMTGGHGVIHAEMPVSDGRIHGLQLWVNLKSADKMVEPQYQELKSKEIPKPSKDGVTVNVISGEALGVIAQATDLRFQCFNYSISFSGWTAFIYTLAGSLCPDDDLQTIEPHHTVVLEDASEWKTRYLFFYSEESHFVLIAGEPINEPVVQHEPFVMNTQEEIDQAISDYRSATNGFERAKVWQSKIGQKF</sequence>
<name>A0A673LCU1_9TELE</name>
<dbReference type="Proteomes" id="UP000472270">
    <property type="component" value="Unassembled WGS sequence"/>
</dbReference>
<accession>A0A673LCU1</accession>
<dbReference type="PANTHER" id="PTHR13903">
    <property type="entry name" value="PIRIN-RELATED"/>
    <property type="match status" value="1"/>
</dbReference>
<dbReference type="InterPro" id="IPR008778">
    <property type="entry name" value="Pirin_C_dom"/>
</dbReference>
<dbReference type="InterPro" id="IPR014710">
    <property type="entry name" value="RmlC-like_jellyroll"/>
</dbReference>
<dbReference type="PANTHER" id="PTHR13903:SF8">
    <property type="entry name" value="PIRIN"/>
    <property type="match status" value="1"/>
</dbReference>
<evidence type="ECO:0000313" key="5">
    <source>
        <dbReference type="Ensembl" id="ENSSRHP00000074999.1"/>
    </source>
</evidence>
<evidence type="ECO:0000259" key="4">
    <source>
        <dbReference type="Pfam" id="PF05726"/>
    </source>
</evidence>
<dbReference type="Ensembl" id="ENSSRHT00000077038.1">
    <property type="protein sequence ID" value="ENSSRHP00000074999.1"/>
    <property type="gene ID" value="ENSSRHG00000037248.1"/>
</dbReference>
<evidence type="ECO:0000313" key="6">
    <source>
        <dbReference type="Proteomes" id="UP000472270"/>
    </source>
</evidence>
<dbReference type="GO" id="GO:0030224">
    <property type="term" value="P:monocyte differentiation"/>
    <property type="evidence" value="ECO:0007669"/>
    <property type="project" value="TreeGrafter"/>
</dbReference>
<dbReference type="GO" id="GO:0005634">
    <property type="term" value="C:nucleus"/>
    <property type="evidence" value="ECO:0007669"/>
    <property type="project" value="TreeGrafter"/>
</dbReference>
<dbReference type="Gene3D" id="2.60.120.10">
    <property type="entry name" value="Jelly Rolls"/>
    <property type="match status" value="2"/>
</dbReference>